<keyword evidence="1" id="KW-0812">Transmembrane</keyword>
<evidence type="ECO:0008006" key="4">
    <source>
        <dbReference type="Google" id="ProtNLM"/>
    </source>
</evidence>
<gene>
    <name evidence="2" type="ORF">BCF58_1790</name>
</gene>
<reference evidence="2 3" key="1">
    <citation type="submission" date="2018-10" db="EMBL/GenBank/DDBJ databases">
        <title>Genomic Encyclopedia of Archaeal and Bacterial Type Strains, Phase II (KMG-II): from individual species to whole genera.</title>
        <authorList>
            <person name="Goeker M."/>
        </authorList>
    </citation>
    <scope>NUCLEOTIDE SEQUENCE [LARGE SCALE GENOMIC DNA]</scope>
    <source>
        <strain evidence="2 3">DSM 14219</strain>
    </source>
</reference>
<dbReference type="AlphaFoldDB" id="A0A495SBV4"/>
<dbReference type="RefSeq" id="WP_121461432.1">
    <property type="nucleotide sequence ID" value="NZ_RBXB01000002.1"/>
</dbReference>
<accession>A0A495SBV4</accession>
<evidence type="ECO:0000256" key="1">
    <source>
        <dbReference type="SAM" id="Phobius"/>
    </source>
</evidence>
<keyword evidence="3" id="KW-1185">Reference proteome</keyword>
<name>A0A495SBV4_9FLAO</name>
<keyword evidence="1" id="KW-0472">Membrane</keyword>
<sequence>MKLLVINPFDIIVVAVMIIILYAVSIAILFKNKSTIWPYLALLFFPVIAPIGIIAGYFMTNKIKSPITK</sequence>
<proteinExistence type="predicted"/>
<protein>
    <recommendedName>
        <fullName evidence="4">Phospholipase D-like protein</fullName>
    </recommendedName>
</protein>
<dbReference type="EMBL" id="RBXB01000002">
    <property type="protein sequence ID" value="RKS97657.1"/>
    <property type="molecule type" value="Genomic_DNA"/>
</dbReference>
<feature type="transmembrane region" description="Helical" evidence="1">
    <location>
        <begin position="36"/>
        <end position="59"/>
    </location>
</feature>
<organism evidence="2 3">
    <name type="scientific">Chryseobacterium defluvii</name>
    <dbReference type="NCBI Taxonomy" id="160396"/>
    <lineage>
        <taxon>Bacteria</taxon>
        <taxon>Pseudomonadati</taxon>
        <taxon>Bacteroidota</taxon>
        <taxon>Flavobacteriia</taxon>
        <taxon>Flavobacteriales</taxon>
        <taxon>Weeksellaceae</taxon>
        <taxon>Chryseobacterium group</taxon>
        <taxon>Chryseobacterium</taxon>
    </lineage>
</organism>
<dbReference type="Proteomes" id="UP000272428">
    <property type="component" value="Unassembled WGS sequence"/>
</dbReference>
<keyword evidence="1" id="KW-1133">Transmembrane helix</keyword>
<evidence type="ECO:0000313" key="2">
    <source>
        <dbReference type="EMBL" id="RKS97657.1"/>
    </source>
</evidence>
<evidence type="ECO:0000313" key="3">
    <source>
        <dbReference type="Proteomes" id="UP000272428"/>
    </source>
</evidence>
<feature type="transmembrane region" description="Helical" evidence="1">
    <location>
        <begin position="12"/>
        <end position="30"/>
    </location>
</feature>
<dbReference type="OrthoDB" id="1274727at2"/>
<comment type="caution">
    <text evidence="2">The sequence shown here is derived from an EMBL/GenBank/DDBJ whole genome shotgun (WGS) entry which is preliminary data.</text>
</comment>